<dbReference type="OrthoDB" id="198474at2759"/>
<keyword evidence="2" id="KW-1133">Transmembrane helix</keyword>
<feature type="coiled-coil region" evidence="1">
    <location>
        <begin position="123"/>
        <end position="153"/>
    </location>
</feature>
<dbReference type="AlphaFoldDB" id="A0A9D4UVJ1"/>
<dbReference type="Proteomes" id="UP000886520">
    <property type="component" value="Chromosome 10"/>
</dbReference>
<evidence type="ECO:0000313" key="3">
    <source>
        <dbReference type="EMBL" id="KAI5074985.1"/>
    </source>
</evidence>
<dbReference type="PANTHER" id="PTHR36383">
    <property type="entry name" value="OS09G0529350 PROTEIN"/>
    <property type="match status" value="1"/>
</dbReference>
<proteinExistence type="predicted"/>
<sequence>QETLKIYPTRTRVELKTCCYSRGKWHNQSSNVRALRVEMLLLTNSLSPAITSSLYLGCWQVSKARRVGASQAAWRGLGERRKLLEVSCSSSCGDGELGEQQENQIEWSVEGQVDKILGDQALMQDLNAAVERVANARRELEALEEQERQASITHNIDTANSLVAACQRDIFAAEMDLKNAEVALVRARAGMVSILGEEIFDKDLERLESAKAAGVCGMVGVLAGLPFFSLARDLNAMEMVASAAFILVSCAVFGLTYRYAVRRDLSNTQLRAGCIAAFSLVRCLAQVDAVRLFAGLPQQDVAQQLLQGCLFTGESIAIFAFAAVGLEYCFQQEIVSPFPLKQP</sequence>
<dbReference type="PANTHER" id="PTHR36383:SF1">
    <property type="entry name" value="PROTEIN, PUTATIVE-RELATED"/>
    <property type="match status" value="1"/>
</dbReference>
<keyword evidence="2" id="KW-0472">Membrane</keyword>
<keyword evidence="4" id="KW-1185">Reference proteome</keyword>
<evidence type="ECO:0000256" key="2">
    <source>
        <dbReference type="SAM" id="Phobius"/>
    </source>
</evidence>
<feature type="transmembrane region" description="Helical" evidence="2">
    <location>
        <begin position="212"/>
        <end position="231"/>
    </location>
</feature>
<evidence type="ECO:0000256" key="1">
    <source>
        <dbReference type="SAM" id="Coils"/>
    </source>
</evidence>
<protein>
    <submittedName>
        <fullName evidence="3">Uncharacterized protein</fullName>
    </submittedName>
</protein>
<evidence type="ECO:0000313" key="4">
    <source>
        <dbReference type="Proteomes" id="UP000886520"/>
    </source>
</evidence>
<feature type="transmembrane region" description="Helical" evidence="2">
    <location>
        <begin position="243"/>
        <end position="261"/>
    </location>
</feature>
<keyword evidence="2" id="KW-0812">Transmembrane</keyword>
<feature type="non-terminal residue" evidence="3">
    <location>
        <position position="343"/>
    </location>
</feature>
<reference evidence="3" key="1">
    <citation type="submission" date="2021-01" db="EMBL/GenBank/DDBJ databases">
        <title>Adiantum capillus-veneris genome.</title>
        <authorList>
            <person name="Fang Y."/>
            <person name="Liao Q."/>
        </authorList>
    </citation>
    <scope>NUCLEOTIDE SEQUENCE</scope>
    <source>
        <strain evidence="3">H3</strain>
        <tissue evidence="3">Leaf</tissue>
    </source>
</reference>
<gene>
    <name evidence="3" type="ORF">GOP47_0010946</name>
</gene>
<accession>A0A9D4UVJ1</accession>
<keyword evidence="1" id="KW-0175">Coiled coil</keyword>
<comment type="caution">
    <text evidence="3">The sequence shown here is derived from an EMBL/GenBank/DDBJ whole genome shotgun (WGS) entry which is preliminary data.</text>
</comment>
<organism evidence="3 4">
    <name type="scientific">Adiantum capillus-veneris</name>
    <name type="common">Maidenhair fern</name>
    <dbReference type="NCBI Taxonomy" id="13818"/>
    <lineage>
        <taxon>Eukaryota</taxon>
        <taxon>Viridiplantae</taxon>
        <taxon>Streptophyta</taxon>
        <taxon>Embryophyta</taxon>
        <taxon>Tracheophyta</taxon>
        <taxon>Polypodiopsida</taxon>
        <taxon>Polypodiidae</taxon>
        <taxon>Polypodiales</taxon>
        <taxon>Pteridineae</taxon>
        <taxon>Pteridaceae</taxon>
        <taxon>Vittarioideae</taxon>
        <taxon>Adiantum</taxon>
    </lineage>
</organism>
<dbReference type="EMBL" id="JABFUD020000010">
    <property type="protein sequence ID" value="KAI5074985.1"/>
    <property type="molecule type" value="Genomic_DNA"/>
</dbReference>
<name>A0A9D4UVJ1_ADICA</name>